<dbReference type="PANTHER" id="PTHR47143:SF1">
    <property type="entry name" value="ION_TRANS DOMAIN-CONTAINING PROTEIN"/>
    <property type="match status" value="1"/>
</dbReference>
<dbReference type="Pfam" id="PF00023">
    <property type="entry name" value="Ank"/>
    <property type="match status" value="2"/>
</dbReference>
<dbReference type="InterPro" id="IPR002110">
    <property type="entry name" value="Ankyrin_rpt"/>
</dbReference>
<feature type="region of interest" description="Disordered" evidence="17">
    <location>
        <begin position="465"/>
        <end position="491"/>
    </location>
</feature>
<feature type="compositionally biased region" description="Polar residues" evidence="17">
    <location>
        <begin position="406"/>
        <end position="416"/>
    </location>
</feature>
<dbReference type="Proteomes" id="UP000663877">
    <property type="component" value="Unassembled WGS sequence"/>
</dbReference>
<feature type="repeat" description="ANK" evidence="16">
    <location>
        <begin position="1065"/>
        <end position="1097"/>
    </location>
</feature>
<evidence type="ECO:0000256" key="6">
    <source>
        <dbReference type="ARBA" id="ARBA00022737"/>
    </source>
</evidence>
<feature type="compositionally biased region" description="Polar residues" evidence="17">
    <location>
        <begin position="476"/>
        <end position="491"/>
    </location>
</feature>
<dbReference type="FunFam" id="3.80.10.10:FF:000165">
    <property type="entry name" value="Centrosomal protein of 97 kDa"/>
    <property type="match status" value="1"/>
</dbReference>
<evidence type="ECO:0000256" key="5">
    <source>
        <dbReference type="ARBA" id="ARBA00022614"/>
    </source>
</evidence>
<keyword evidence="2" id="KW-0813">Transport</keyword>
<dbReference type="PROSITE" id="PS50088">
    <property type="entry name" value="ANK_REPEAT"/>
    <property type="match status" value="8"/>
</dbReference>
<dbReference type="SMART" id="SM00365">
    <property type="entry name" value="LRR_SD22"/>
    <property type="match status" value="3"/>
</dbReference>
<keyword evidence="9" id="KW-0406">Ion transport</keyword>
<comment type="caution">
    <text evidence="19">The sequence shown here is derived from an EMBL/GenBank/DDBJ whole genome shotgun (WGS) entry which is preliminary data.</text>
</comment>
<dbReference type="InterPro" id="IPR032675">
    <property type="entry name" value="LRR_dom_sf"/>
</dbReference>
<feature type="repeat" description="ANK" evidence="16">
    <location>
        <begin position="920"/>
        <end position="952"/>
    </location>
</feature>
<dbReference type="Pfam" id="PF12796">
    <property type="entry name" value="Ank_2"/>
    <property type="match status" value="4"/>
</dbReference>
<gene>
    <name evidence="20" type="ORF">BJG266_LOCUS13126</name>
    <name evidence="19" type="ORF">QVE165_LOCUS9575</name>
</gene>
<dbReference type="GO" id="GO:0030030">
    <property type="term" value="P:cell projection organization"/>
    <property type="evidence" value="ECO:0007669"/>
    <property type="project" value="UniProtKB-KW"/>
</dbReference>
<evidence type="ECO:0000256" key="14">
    <source>
        <dbReference type="ARBA" id="ARBA00068862"/>
    </source>
</evidence>
<evidence type="ECO:0000256" key="17">
    <source>
        <dbReference type="SAM" id="MobiDB-lite"/>
    </source>
</evidence>
<feature type="repeat" description="ANK" evidence="16">
    <location>
        <begin position="1169"/>
        <end position="1201"/>
    </location>
</feature>
<feature type="repeat" description="ANK" evidence="16">
    <location>
        <begin position="1238"/>
        <end position="1270"/>
    </location>
</feature>
<dbReference type="GO" id="GO:0005216">
    <property type="term" value="F:monoatomic ion channel activity"/>
    <property type="evidence" value="ECO:0007669"/>
    <property type="project" value="InterPro"/>
</dbReference>
<evidence type="ECO:0000256" key="3">
    <source>
        <dbReference type="ARBA" id="ARBA00022490"/>
    </source>
</evidence>
<feature type="compositionally biased region" description="Basic and acidic residues" evidence="17">
    <location>
        <begin position="440"/>
        <end position="451"/>
    </location>
</feature>
<keyword evidence="18" id="KW-0472">Membrane</keyword>
<feature type="transmembrane region" description="Helical" evidence="18">
    <location>
        <begin position="1625"/>
        <end position="1646"/>
    </location>
</feature>
<feature type="region of interest" description="Disordered" evidence="17">
    <location>
        <begin position="401"/>
        <end position="451"/>
    </location>
</feature>
<evidence type="ECO:0000256" key="7">
    <source>
        <dbReference type="ARBA" id="ARBA00022794"/>
    </source>
</evidence>
<feature type="transmembrane region" description="Helical" evidence="18">
    <location>
        <begin position="1528"/>
        <end position="1549"/>
    </location>
</feature>
<evidence type="ECO:0000313" key="21">
    <source>
        <dbReference type="Proteomes" id="UP000663832"/>
    </source>
</evidence>
<dbReference type="InterPro" id="IPR036770">
    <property type="entry name" value="Ankyrin_rpt-contain_sf"/>
</dbReference>
<proteinExistence type="predicted"/>
<dbReference type="Gene3D" id="1.25.40.20">
    <property type="entry name" value="Ankyrin repeat-containing domain"/>
    <property type="match status" value="3"/>
</dbReference>
<accession>A0A813ZUT5</accession>
<dbReference type="GO" id="GO:0005813">
    <property type="term" value="C:centrosome"/>
    <property type="evidence" value="ECO:0007669"/>
    <property type="project" value="UniProtKB-SubCell"/>
</dbReference>
<keyword evidence="18" id="KW-1133">Transmembrane helix</keyword>
<dbReference type="Gene3D" id="3.80.10.10">
    <property type="entry name" value="Ribonuclease Inhibitor"/>
    <property type="match status" value="2"/>
</dbReference>
<keyword evidence="11" id="KW-0206">Cytoskeleton</keyword>
<evidence type="ECO:0000256" key="8">
    <source>
        <dbReference type="ARBA" id="ARBA00023043"/>
    </source>
</evidence>
<protein>
    <recommendedName>
        <fullName evidence="14">Centrosomal protein of 97 kDa</fullName>
    </recommendedName>
    <alternativeName>
        <fullName evidence="15">Leucine-rich repeat and IQ domain-containing protein 2</fullName>
    </alternativeName>
</protein>
<keyword evidence="18" id="KW-0812">Transmembrane</keyword>
<dbReference type="InterPro" id="IPR001611">
    <property type="entry name" value="Leu-rich_rpt"/>
</dbReference>
<keyword evidence="21" id="KW-1185">Reference proteome</keyword>
<feature type="transmembrane region" description="Helical" evidence="18">
    <location>
        <begin position="1586"/>
        <end position="1605"/>
    </location>
</feature>
<keyword evidence="5" id="KW-0433">Leucine-rich repeat</keyword>
<sequence>MQVAQHRAVPIRQEQTTIHWPTEAMSPRSTTTVPNRIYQPLNFSIDDRLSEQHLTRLDLCSKNLKKIEKLQNNISFNVVLLDHNDISKVEHLDVLTHLIQLSISHNRLIDIRLISRLKTLQKLNLSHNSLDSIDCLRTLQNLVMLNIAGNNIQNINALNACHSLQSLDASDNAIRQIEDLTHITSLKYLNLHKNLIDTLSSAPRYWPKSLHTIVISDNEIKDLTEIYHLTSFIDLNALYIHDNPCLFVINDRHGYHQPFDYRPYILNWCLSVQNLDGTFITRKESLKAEWLLSQGKGRSFRPGDHYELIQYLIKVCGTDADERDDLHLSRIMFQQDLYRHHSDAEETSMKTSDTMKDANETLSKDQQTKLQQSLLISESEFLKVSPASSVSTINEPITISEHRKNSIPNSESQLRTPSPRYIRSISHNDEQISDYSAHNRYSDYDNRPIKPLDKNMLQSKLNQYPIENQPHDDTSVSRTRATTNPQQPKRTSTHLAYNANRYSPKTTARGPVVSTAMQVHMRPNTNKNLSTQQQDRKKRHTIAADTFHLGNHIQRKASPVKARHEQRIISNENKNITDDDDDELQLKSAPVNALLSTQNTTANRENTNDLRKLTTSIETVRTSVLQAYLNLHERFTKTTELQTSALTTLWKKFESQNITHQRETEKLLEENRLLNQRLRDLESPMINHSVLPNSSQSSPLTQRAMIDNEINISLANGRPNFYQRYTPDFSKKFRDMFHRSTKNKPLNIEKEMNNLSKTLIMASETTETLVDVPKRSHSEDLCLFSESPHYIVRIAGTGNVEEFERMVRDDPSKLKVANPAGLCAAHNAAARNRVAILALIAQYKGDLNIEDKDGWTPLHHAVRNNAIKSIEFLLDNGVDDSRLTKQRDAPVHIAVIHNQLKALEFLLSKRPEHVNLPGERGKTPLHCAALIDNVDAAKILTNHNARLCHKDDVGNYPIHVAALNSSNRVFNHLFEIAKSLGYKTDTLLNFCDAENHRPLHSSVIGGNIEAVETCLRIGGKIDDQQDDLSTPVHLAASQGSIEILKLMFNSQSELRSRVVRMTDVQGMTPLHKAAMGDHVDVIEYLLETGADIDARDILKRTPLLVAALKSSVEAVCFLLSQNASLSYRDDADRNLLHFTIIQNLPIETIGKVLFTRENYRSLFDQRDTDGFYPIHYASREGQVNVLTTLISHGAEINKKTNQRQSSLHFAAEFGRYNTCRQLLDTSGFKRILNEPDKSGYTPLHLCCQNGHTRVVQLLLHKGAQFTKSYEGNSPLHEAAAHGHVSTVNTILQAHAHLINSANRLGMTPLHLAAAAGYVDCVDLLVSKSAQFLTNTDGETFVDLAISRKQKDVCLTLIAHDRWKEALDLKSTKYQTPLLGLIEHLPECVPVLFDRCITHSHDDRKHKEFHLVYDFHYINWMDTKKIDGKEYRYPMLPLNMMVKFGRTNHLSHPLCETLLRQKWLSFGFPIYILNLSFYLFFLVLLSYFIITFPACNHHDRTNSISHEQFCSKTTFTSFNNSATNVQIACIWYIVLYCFLNFILEIVQLTQDGYEYFYDMENYVQWTLYITTCIFTLPFLFDQSWHYQWVAGAISIFTAYLALLFQLGRFDIYGIYVIMFLEIMKTLLHVLSLFSILIFGFALTFCVTRPFSQDLDPSNPQQFFMIVLKTITMMLGELDYERSYLDNAHDQHFNITNLIVLLLFAIIMPILLMNLLVGLAIGDLMQIQQNARLKRLATQVQLHTNLEKKLPDKLIQRWTKNEIIVYLNKGVCTRASTILKHWIAKPVNTHDVLEASDESGTESALFVELYKQKRRQKDMQRQLEKITDLIRLVVQKMDIHTEAEGDETKSGKHENFMKMQRIRQTLNAARRFSRAPSSNGSIPHLFEHPEKA</sequence>
<feature type="region of interest" description="Disordered" evidence="17">
    <location>
        <begin position="1870"/>
        <end position="1890"/>
    </location>
</feature>
<feature type="transmembrane region" description="Helical" evidence="18">
    <location>
        <begin position="1696"/>
        <end position="1723"/>
    </location>
</feature>
<keyword evidence="3" id="KW-0963">Cytoplasm</keyword>
<keyword evidence="6" id="KW-0677">Repeat</keyword>
<dbReference type="GO" id="GO:1902495">
    <property type="term" value="C:transmembrane transporter complex"/>
    <property type="evidence" value="ECO:0007669"/>
    <property type="project" value="TreeGrafter"/>
</dbReference>
<dbReference type="SUPFAM" id="SSF48403">
    <property type="entry name" value="Ankyrin repeat"/>
    <property type="match status" value="2"/>
</dbReference>
<dbReference type="PRINTS" id="PR01415">
    <property type="entry name" value="ANKYRIN"/>
</dbReference>
<dbReference type="PROSITE" id="PS50297">
    <property type="entry name" value="ANK_REP_REGION"/>
    <property type="match status" value="7"/>
</dbReference>
<dbReference type="PROSITE" id="PS51450">
    <property type="entry name" value="LRR"/>
    <property type="match status" value="5"/>
</dbReference>
<keyword evidence="12" id="KW-0407">Ion channel</keyword>
<evidence type="ECO:0000256" key="11">
    <source>
        <dbReference type="ARBA" id="ARBA00023212"/>
    </source>
</evidence>
<feature type="repeat" description="ANK" evidence="16">
    <location>
        <begin position="1270"/>
        <end position="1302"/>
    </location>
</feature>
<keyword evidence="4" id="KW-0716">Sensory transduction</keyword>
<evidence type="ECO:0000256" key="10">
    <source>
        <dbReference type="ARBA" id="ARBA00023180"/>
    </source>
</evidence>
<evidence type="ECO:0000313" key="19">
    <source>
        <dbReference type="EMBL" id="CAF0902916.1"/>
    </source>
</evidence>
<dbReference type="Proteomes" id="UP000663832">
    <property type="component" value="Unassembled WGS sequence"/>
</dbReference>
<evidence type="ECO:0000256" key="12">
    <source>
        <dbReference type="ARBA" id="ARBA00023303"/>
    </source>
</evidence>
<evidence type="ECO:0000256" key="2">
    <source>
        <dbReference type="ARBA" id="ARBA00022448"/>
    </source>
</evidence>
<comment type="function">
    <text evidence="13">Acts as a key negative regulator of ciliogenesis in collaboration with CCP110 by capping the mother centriole thereby preventing cilia formation. Required for recruitment of CCP110 to the centrosome.</text>
</comment>
<keyword evidence="8 16" id="KW-0040">ANK repeat</keyword>
<dbReference type="SUPFAM" id="SSF52058">
    <property type="entry name" value="L domain-like"/>
    <property type="match status" value="1"/>
</dbReference>
<evidence type="ECO:0000256" key="9">
    <source>
        <dbReference type="ARBA" id="ARBA00023065"/>
    </source>
</evidence>
<evidence type="ECO:0000256" key="18">
    <source>
        <dbReference type="SAM" id="Phobius"/>
    </source>
</evidence>
<dbReference type="OrthoDB" id="1661883at2759"/>
<feature type="repeat" description="ANK" evidence="16">
    <location>
        <begin position="1304"/>
        <end position="1336"/>
    </location>
</feature>
<dbReference type="EMBL" id="CAJNOI010000052">
    <property type="protein sequence ID" value="CAF0949496.1"/>
    <property type="molecule type" value="Genomic_DNA"/>
</dbReference>
<keyword evidence="7" id="KW-0970">Cilium biogenesis/degradation</keyword>
<organism evidence="19 21">
    <name type="scientific">Adineta steineri</name>
    <dbReference type="NCBI Taxonomy" id="433720"/>
    <lineage>
        <taxon>Eukaryota</taxon>
        <taxon>Metazoa</taxon>
        <taxon>Spiralia</taxon>
        <taxon>Gnathifera</taxon>
        <taxon>Rotifera</taxon>
        <taxon>Eurotatoria</taxon>
        <taxon>Bdelloidea</taxon>
        <taxon>Adinetida</taxon>
        <taxon>Adinetidae</taxon>
        <taxon>Adineta</taxon>
    </lineage>
</organism>
<dbReference type="EMBL" id="CAJNOM010000044">
    <property type="protein sequence ID" value="CAF0902916.1"/>
    <property type="molecule type" value="Genomic_DNA"/>
</dbReference>
<name>A0A813ZUT5_9BILA</name>
<feature type="region of interest" description="Disordered" evidence="17">
    <location>
        <begin position="343"/>
        <end position="366"/>
    </location>
</feature>
<evidence type="ECO:0000256" key="16">
    <source>
        <dbReference type="PROSITE-ProRule" id="PRU00023"/>
    </source>
</evidence>
<keyword evidence="10" id="KW-0325">Glycoprotein</keyword>
<dbReference type="PANTHER" id="PTHR47143">
    <property type="entry name" value="TRANSIENT RECEPTOR POTENTIAL CATION CHANNEL PROTEIN PAINLESS"/>
    <property type="match status" value="1"/>
</dbReference>
<dbReference type="Pfam" id="PF14580">
    <property type="entry name" value="LRR_9"/>
    <property type="match status" value="1"/>
</dbReference>
<reference evidence="19" key="1">
    <citation type="submission" date="2021-02" db="EMBL/GenBank/DDBJ databases">
        <authorList>
            <person name="Nowell W R."/>
        </authorList>
    </citation>
    <scope>NUCLEOTIDE SEQUENCE</scope>
</reference>
<feature type="repeat" description="ANK" evidence="16">
    <location>
        <begin position="1098"/>
        <end position="1130"/>
    </location>
</feature>
<dbReference type="SMART" id="SM00248">
    <property type="entry name" value="ANK"/>
    <property type="match status" value="15"/>
</dbReference>
<evidence type="ECO:0000256" key="13">
    <source>
        <dbReference type="ARBA" id="ARBA00058656"/>
    </source>
</evidence>
<feature type="repeat" description="ANK" evidence="16">
    <location>
        <begin position="853"/>
        <end position="885"/>
    </location>
</feature>
<evidence type="ECO:0000256" key="1">
    <source>
        <dbReference type="ARBA" id="ARBA00004300"/>
    </source>
</evidence>
<evidence type="ECO:0000256" key="15">
    <source>
        <dbReference type="ARBA" id="ARBA00076677"/>
    </source>
</evidence>
<evidence type="ECO:0000313" key="20">
    <source>
        <dbReference type="EMBL" id="CAF0949496.1"/>
    </source>
</evidence>
<dbReference type="InterPro" id="IPR052076">
    <property type="entry name" value="TRP_cation_channel"/>
</dbReference>
<comment type="subcellular location">
    <subcellularLocation>
        <location evidence="1">Cytoplasm</location>
        <location evidence="1">Cytoskeleton</location>
        <location evidence="1">Microtubule organizing center</location>
        <location evidence="1">Centrosome</location>
    </subcellularLocation>
</comment>
<feature type="transmembrane region" description="Helical" evidence="18">
    <location>
        <begin position="1462"/>
        <end position="1489"/>
    </location>
</feature>
<evidence type="ECO:0000256" key="4">
    <source>
        <dbReference type="ARBA" id="ARBA00022606"/>
    </source>
</evidence>